<keyword evidence="2" id="KW-1185">Reference proteome</keyword>
<proteinExistence type="predicted"/>
<dbReference type="RefSeq" id="XP_056748115.1">
    <property type="nucleotide sequence ID" value="XM_056902828.1"/>
</dbReference>
<comment type="caution">
    <text evidence="1">The sequence shown here is derived from an EMBL/GenBank/DDBJ whole genome shotgun (WGS) entry which is preliminary data.</text>
</comment>
<dbReference type="PANTHER" id="PTHR38795">
    <property type="entry name" value="DUF6604 DOMAIN-CONTAINING PROTEIN"/>
    <property type="match status" value="1"/>
</dbReference>
<evidence type="ECO:0000313" key="1">
    <source>
        <dbReference type="EMBL" id="KAJ5589096.1"/>
    </source>
</evidence>
<dbReference type="GeneID" id="81593070"/>
<dbReference type="EMBL" id="JAQJAE010000006">
    <property type="protein sequence ID" value="KAJ5589096.1"/>
    <property type="molecule type" value="Genomic_DNA"/>
</dbReference>
<reference evidence="1" key="2">
    <citation type="submission" date="2023-01" db="EMBL/GenBank/DDBJ databases">
        <authorList>
            <person name="Petersen C."/>
        </authorList>
    </citation>
    <scope>NUCLEOTIDE SEQUENCE</scope>
    <source>
        <strain evidence="1">IBT 12815</strain>
    </source>
</reference>
<organism evidence="1 2">
    <name type="scientific">Penicillium hordei</name>
    <dbReference type="NCBI Taxonomy" id="40994"/>
    <lineage>
        <taxon>Eukaryota</taxon>
        <taxon>Fungi</taxon>
        <taxon>Dikarya</taxon>
        <taxon>Ascomycota</taxon>
        <taxon>Pezizomycotina</taxon>
        <taxon>Eurotiomycetes</taxon>
        <taxon>Eurotiomycetidae</taxon>
        <taxon>Eurotiales</taxon>
        <taxon>Aspergillaceae</taxon>
        <taxon>Penicillium</taxon>
    </lineage>
</organism>
<accession>A0AAD6GS26</accession>
<sequence>MLVQKGLLSHPVGLWNSVVELFQNTVFVDGKAPTSHFVEAFEGLVGEQRSRSDLFRSRAPKRRYVRNATDLHDLLDPTGNRFYKERTLLQVFNRANWALARIPDEELPLSTGLAFIRLAEVKRRRDRVTGKVTLDDTDLVKRARSRGWSDEDIIAASSKLPSQSKDPHTAEVMKALRSTASEVYTVRNWSNAHAEGEFDLIRHLSVLRLDFISDICGEMRPLSSLNYIAVLASCYLLFMGIEDSLKKCRNPIWVQIYEGNSELTEQKRVSLTVFALAEADPECLRIMADVFEKMRCGFIHHIYWDDLMDTKEATETFKSGDKVPFGPNSCMIM</sequence>
<reference evidence="1" key="1">
    <citation type="journal article" date="2023" name="IMA Fungus">
        <title>Comparative genomic study of the Penicillium genus elucidates a diverse pangenome and 15 lateral gene transfer events.</title>
        <authorList>
            <person name="Petersen C."/>
            <person name="Sorensen T."/>
            <person name="Nielsen M.R."/>
            <person name="Sondergaard T.E."/>
            <person name="Sorensen J.L."/>
            <person name="Fitzpatrick D.A."/>
            <person name="Frisvad J.C."/>
            <person name="Nielsen K.L."/>
        </authorList>
    </citation>
    <scope>NUCLEOTIDE SEQUENCE</scope>
    <source>
        <strain evidence="1">IBT 12815</strain>
    </source>
</reference>
<name>A0AAD6GS26_9EURO</name>
<gene>
    <name evidence="1" type="ORF">N7537_011774</name>
</gene>
<dbReference type="AlphaFoldDB" id="A0AAD6GS26"/>
<dbReference type="PANTHER" id="PTHR38795:SF1">
    <property type="entry name" value="DUF6604 DOMAIN-CONTAINING PROTEIN"/>
    <property type="match status" value="1"/>
</dbReference>
<evidence type="ECO:0000313" key="2">
    <source>
        <dbReference type="Proteomes" id="UP001213799"/>
    </source>
</evidence>
<protein>
    <submittedName>
        <fullName evidence="1">Uncharacterized protein</fullName>
    </submittedName>
</protein>
<dbReference type="Proteomes" id="UP001213799">
    <property type="component" value="Unassembled WGS sequence"/>
</dbReference>